<dbReference type="SUPFAM" id="SSF54523">
    <property type="entry name" value="Pili subunits"/>
    <property type="match status" value="1"/>
</dbReference>
<proteinExistence type="predicted"/>
<dbReference type="GO" id="GO:0009279">
    <property type="term" value="C:cell outer membrane"/>
    <property type="evidence" value="ECO:0007669"/>
    <property type="project" value="UniProtKB-SubCell"/>
</dbReference>
<feature type="non-terminal residue" evidence="9">
    <location>
        <position position="1"/>
    </location>
</feature>
<keyword evidence="7" id="KW-0998">Cell outer membrane</keyword>
<keyword evidence="5" id="KW-0732">Signal</keyword>
<comment type="subcellular location">
    <subcellularLocation>
        <location evidence="2">Cell outer membrane</location>
    </subcellularLocation>
    <subcellularLocation>
        <location evidence="1">Cell surface</location>
    </subcellularLocation>
</comment>
<evidence type="ECO:0000256" key="5">
    <source>
        <dbReference type="ARBA" id="ARBA00022729"/>
    </source>
</evidence>
<dbReference type="AlphaFoldDB" id="A0A836Z0L5"/>
<gene>
    <name evidence="9" type="ORF">HPS9_08680</name>
</gene>
<protein>
    <submittedName>
        <fullName evidence="9">Autotransporter adhesin</fullName>
    </submittedName>
</protein>
<feature type="domain" description="Trimeric autotransporter adhesin YadA-like C-terminal membrane anchor" evidence="8">
    <location>
        <begin position="55"/>
        <end position="115"/>
    </location>
</feature>
<dbReference type="InterPro" id="IPR005594">
    <property type="entry name" value="YadA_C"/>
</dbReference>
<evidence type="ECO:0000256" key="2">
    <source>
        <dbReference type="ARBA" id="ARBA00004442"/>
    </source>
</evidence>
<dbReference type="GO" id="GO:0009986">
    <property type="term" value="C:cell surface"/>
    <property type="evidence" value="ECO:0007669"/>
    <property type="project" value="UniProtKB-SubCell"/>
</dbReference>
<evidence type="ECO:0000256" key="7">
    <source>
        <dbReference type="ARBA" id="ARBA00023237"/>
    </source>
</evidence>
<dbReference type="Gene3D" id="3.30.1300.30">
    <property type="entry name" value="GSPII I/J protein-like"/>
    <property type="match status" value="1"/>
</dbReference>
<keyword evidence="4" id="KW-0812">Transmembrane</keyword>
<dbReference type="EMBL" id="JDSN01000112">
    <property type="protein sequence ID" value="KDB45117.1"/>
    <property type="molecule type" value="Genomic_DNA"/>
</dbReference>
<evidence type="ECO:0000256" key="6">
    <source>
        <dbReference type="ARBA" id="ARBA00023136"/>
    </source>
</evidence>
<comment type="caution">
    <text evidence="9">The sequence shown here is derived from an EMBL/GenBank/DDBJ whole genome shotgun (WGS) entry which is preliminary data.</text>
</comment>
<dbReference type="GO" id="GO:0015031">
    <property type="term" value="P:protein transport"/>
    <property type="evidence" value="ECO:0007669"/>
    <property type="project" value="UniProtKB-KW"/>
</dbReference>
<dbReference type="Proteomes" id="UP000027441">
    <property type="component" value="Unassembled WGS sequence"/>
</dbReference>
<reference evidence="9 10" key="1">
    <citation type="submission" date="2014-02" db="EMBL/GenBank/DDBJ databases">
        <title>Comparative genomics of Haemophilus parasuis isolated from pig lungs.</title>
        <authorList>
            <person name="Kittichotirat W."/>
            <person name="Bumgarner R.E."/>
            <person name="Lawrence P."/>
        </authorList>
    </citation>
    <scope>NUCLEOTIDE SEQUENCE [LARGE SCALE GENOMIC DNA]</scope>
    <source>
        <strain evidence="9 10">HPS9</strain>
    </source>
</reference>
<dbReference type="RefSeq" id="WP_035491986.1">
    <property type="nucleotide sequence ID" value="NZ_JDSN01000112.1"/>
</dbReference>
<evidence type="ECO:0000259" key="8">
    <source>
        <dbReference type="Pfam" id="PF03895"/>
    </source>
</evidence>
<evidence type="ECO:0000256" key="1">
    <source>
        <dbReference type="ARBA" id="ARBA00004241"/>
    </source>
</evidence>
<evidence type="ECO:0000313" key="9">
    <source>
        <dbReference type="EMBL" id="KDB45117.1"/>
    </source>
</evidence>
<dbReference type="InterPro" id="IPR045584">
    <property type="entry name" value="Pilin-like"/>
</dbReference>
<evidence type="ECO:0000313" key="10">
    <source>
        <dbReference type="Proteomes" id="UP000027441"/>
    </source>
</evidence>
<name>A0A836Z0L5_GLAPU</name>
<organism evidence="9 10">
    <name type="scientific">Glaesserella parasuis HPS9</name>
    <dbReference type="NCBI Taxonomy" id="1450513"/>
    <lineage>
        <taxon>Bacteria</taxon>
        <taxon>Pseudomonadati</taxon>
        <taxon>Pseudomonadota</taxon>
        <taxon>Gammaproteobacteria</taxon>
        <taxon>Pasteurellales</taxon>
        <taxon>Pasteurellaceae</taxon>
        <taxon>Glaesserella</taxon>
    </lineage>
</organism>
<keyword evidence="3" id="KW-1134">Transmembrane beta strand</keyword>
<sequence length="115" mass="11829">GLISEQSTDAINGSQLYSLISQHKVHMGDIHNKINRNNKALRAGIAGSNAAAGLPQVYLPGKSMIAASAGTFKGQSALAVGYSRASDNGKLILKLQGNANTSGEMGGSVGVGYQW</sequence>
<evidence type="ECO:0000256" key="4">
    <source>
        <dbReference type="ARBA" id="ARBA00022692"/>
    </source>
</evidence>
<keyword evidence="6" id="KW-0472">Membrane</keyword>
<evidence type="ECO:0000256" key="3">
    <source>
        <dbReference type="ARBA" id="ARBA00022452"/>
    </source>
</evidence>
<accession>A0A836Z0L5</accession>
<dbReference type="Pfam" id="PF03895">
    <property type="entry name" value="YadA_anchor"/>
    <property type="match status" value="1"/>
</dbReference>